<dbReference type="OrthoDB" id="192748at2759"/>
<protein>
    <submittedName>
        <fullName evidence="1">Uncharacterized protein</fullName>
    </submittedName>
</protein>
<evidence type="ECO:0000313" key="1">
    <source>
        <dbReference type="EMBL" id="KAF9585931.1"/>
    </source>
</evidence>
<name>A0A9P6G326_9FUNG</name>
<comment type="caution">
    <text evidence="1">The sequence shown here is derived from an EMBL/GenBank/DDBJ whole genome shotgun (WGS) entry which is preliminary data.</text>
</comment>
<proteinExistence type="predicted"/>
<sequence length="85" mass="9940">MDNINQAPKDRYAPVPEETRRFLEDKYKRRSLAPEALIIRPGLRMLHIGSLVLAFGMKSRNAESKIKPMPVLMLDDYIPFRIRRS</sequence>
<accession>A0A9P6G326</accession>
<gene>
    <name evidence="1" type="ORF">BGW38_010910</name>
</gene>
<dbReference type="EMBL" id="JAABOA010000097">
    <property type="protein sequence ID" value="KAF9585931.1"/>
    <property type="molecule type" value="Genomic_DNA"/>
</dbReference>
<evidence type="ECO:0000313" key="2">
    <source>
        <dbReference type="Proteomes" id="UP000780801"/>
    </source>
</evidence>
<organism evidence="1 2">
    <name type="scientific">Lunasporangiospora selenospora</name>
    <dbReference type="NCBI Taxonomy" id="979761"/>
    <lineage>
        <taxon>Eukaryota</taxon>
        <taxon>Fungi</taxon>
        <taxon>Fungi incertae sedis</taxon>
        <taxon>Mucoromycota</taxon>
        <taxon>Mortierellomycotina</taxon>
        <taxon>Mortierellomycetes</taxon>
        <taxon>Mortierellales</taxon>
        <taxon>Mortierellaceae</taxon>
        <taxon>Lunasporangiospora</taxon>
    </lineage>
</organism>
<dbReference type="Proteomes" id="UP000780801">
    <property type="component" value="Unassembled WGS sequence"/>
</dbReference>
<reference evidence="1" key="1">
    <citation type="journal article" date="2020" name="Fungal Divers.">
        <title>Resolving the Mortierellaceae phylogeny through synthesis of multi-gene phylogenetics and phylogenomics.</title>
        <authorList>
            <person name="Vandepol N."/>
            <person name="Liber J."/>
            <person name="Desiro A."/>
            <person name="Na H."/>
            <person name="Kennedy M."/>
            <person name="Barry K."/>
            <person name="Grigoriev I.V."/>
            <person name="Miller A.N."/>
            <person name="O'Donnell K."/>
            <person name="Stajich J.E."/>
            <person name="Bonito G."/>
        </authorList>
    </citation>
    <scope>NUCLEOTIDE SEQUENCE</scope>
    <source>
        <strain evidence="1">KOD1015</strain>
    </source>
</reference>
<dbReference type="AlphaFoldDB" id="A0A9P6G326"/>
<keyword evidence="2" id="KW-1185">Reference proteome</keyword>